<dbReference type="InterPro" id="IPR011009">
    <property type="entry name" value="Kinase-like_dom_sf"/>
</dbReference>
<proteinExistence type="inferred from homology"/>
<gene>
    <name evidence="9" type="primary">mtnK</name>
    <name evidence="9" type="ORF">GCM10011578_016550</name>
</gene>
<keyword evidence="4" id="KW-0808">Transferase</keyword>
<keyword evidence="5" id="KW-0547">Nucleotide-binding</keyword>
<dbReference type="InterPro" id="IPR009212">
    <property type="entry name" value="Methylthioribose_kinase"/>
</dbReference>
<dbReference type="EC" id="2.7.1.100" evidence="3"/>
<protein>
    <recommendedName>
        <fullName evidence="3">S-methyl-5-thioribose kinase</fullName>
        <ecNumber evidence="3">2.7.1.100</ecNumber>
    </recommendedName>
</protein>
<evidence type="ECO:0000256" key="1">
    <source>
        <dbReference type="ARBA" id="ARBA00010165"/>
    </source>
</evidence>
<dbReference type="Proteomes" id="UP000653411">
    <property type="component" value="Unassembled WGS sequence"/>
</dbReference>
<organism evidence="9 10">
    <name type="scientific">Streptomyces fuscichromogenes</name>
    <dbReference type="NCBI Taxonomy" id="1324013"/>
    <lineage>
        <taxon>Bacteria</taxon>
        <taxon>Bacillati</taxon>
        <taxon>Actinomycetota</taxon>
        <taxon>Actinomycetes</taxon>
        <taxon>Kitasatosporales</taxon>
        <taxon>Streptomycetaceae</taxon>
        <taxon>Streptomyces</taxon>
    </lineage>
</organism>
<evidence type="ECO:0000256" key="6">
    <source>
        <dbReference type="ARBA" id="ARBA00022777"/>
    </source>
</evidence>
<dbReference type="Gene3D" id="3.30.200.20">
    <property type="entry name" value="Phosphorylase Kinase, domain 1"/>
    <property type="match status" value="1"/>
</dbReference>
<evidence type="ECO:0000256" key="5">
    <source>
        <dbReference type="ARBA" id="ARBA00022741"/>
    </source>
</evidence>
<evidence type="ECO:0000313" key="10">
    <source>
        <dbReference type="Proteomes" id="UP000653411"/>
    </source>
</evidence>
<evidence type="ECO:0000256" key="2">
    <source>
        <dbReference type="ARBA" id="ARBA00011738"/>
    </source>
</evidence>
<reference evidence="9" key="2">
    <citation type="submission" date="2020-09" db="EMBL/GenBank/DDBJ databases">
        <authorList>
            <person name="Sun Q."/>
            <person name="Zhou Y."/>
        </authorList>
    </citation>
    <scope>NUCLEOTIDE SEQUENCE</scope>
    <source>
        <strain evidence="9">CGMCC 4.7110</strain>
    </source>
</reference>
<dbReference type="SUPFAM" id="SSF56112">
    <property type="entry name" value="Protein kinase-like (PK-like)"/>
    <property type="match status" value="1"/>
</dbReference>
<sequence length="407" mass="45216">MGYRILDTDDIPGYLRERGHWDDLDDIHVREVSDGNLNRVFLASNSAGTRSLAVKQALPWVRVAGPSWPLSPDRSDAEARAYEQIAKAAPDKIPAIHGYDAENHALVMEDLSDLRVLRTHLNEGGSYGPYISARIGELVAQLSFATSDFGMPSAGRKALIATSVNPELCEITEDVVLSEPYIEHEHNHWHPGLDDLAAEFRADTRLRTEVAELRHVFMTSGQALLHGDLHTGSVMVGRRDGAEVVRVFDPEFSFVGPIGFDLGLYWANVLVSEARAHALGAENDHAEQLRLSWAGFEAEFRRLWPSRVDTFFDDAFLERFLSRVWTESVGFAGTEIVRRVIGFAHLTDLTTLADDLQVPASRRALLLGRELIVNRAELATPEAIRDRSHSLVAHPGANEPDHRRAGV</sequence>
<dbReference type="AlphaFoldDB" id="A0A917X9E7"/>
<keyword evidence="6 9" id="KW-0418">Kinase</keyword>
<comment type="caution">
    <text evidence="9">The sequence shown here is derived from an EMBL/GenBank/DDBJ whole genome shotgun (WGS) entry which is preliminary data.</text>
</comment>
<dbReference type="GO" id="GO:0005524">
    <property type="term" value="F:ATP binding"/>
    <property type="evidence" value="ECO:0007669"/>
    <property type="project" value="UniProtKB-KW"/>
</dbReference>
<dbReference type="PIRSF" id="PIRSF031134">
    <property type="entry name" value="MTRK"/>
    <property type="match status" value="1"/>
</dbReference>
<accession>A0A917X9E7</accession>
<dbReference type="NCBIfam" id="TIGR01767">
    <property type="entry name" value="MTRK"/>
    <property type="match status" value="1"/>
</dbReference>
<evidence type="ECO:0000256" key="7">
    <source>
        <dbReference type="ARBA" id="ARBA00022840"/>
    </source>
</evidence>
<dbReference type="RefSeq" id="WP_189261933.1">
    <property type="nucleotide sequence ID" value="NZ_BMML01000003.1"/>
</dbReference>
<evidence type="ECO:0000259" key="8">
    <source>
        <dbReference type="Pfam" id="PF01636"/>
    </source>
</evidence>
<dbReference type="Pfam" id="PF01636">
    <property type="entry name" value="APH"/>
    <property type="match status" value="1"/>
</dbReference>
<dbReference type="Gene3D" id="3.90.1200.10">
    <property type="match status" value="1"/>
</dbReference>
<evidence type="ECO:0000313" key="9">
    <source>
        <dbReference type="EMBL" id="GGM96591.1"/>
    </source>
</evidence>
<name>A0A917X9E7_9ACTN</name>
<keyword evidence="10" id="KW-1185">Reference proteome</keyword>
<dbReference type="EMBL" id="BMML01000003">
    <property type="protein sequence ID" value="GGM96591.1"/>
    <property type="molecule type" value="Genomic_DNA"/>
</dbReference>
<comment type="subunit">
    <text evidence="2">Homodimer.</text>
</comment>
<reference evidence="9" key="1">
    <citation type="journal article" date="2014" name="Int. J. Syst. Evol. Microbiol.">
        <title>Complete genome sequence of Corynebacterium casei LMG S-19264T (=DSM 44701T), isolated from a smear-ripened cheese.</title>
        <authorList>
            <consortium name="US DOE Joint Genome Institute (JGI-PGF)"/>
            <person name="Walter F."/>
            <person name="Albersmeier A."/>
            <person name="Kalinowski J."/>
            <person name="Ruckert C."/>
        </authorList>
    </citation>
    <scope>NUCLEOTIDE SEQUENCE</scope>
    <source>
        <strain evidence="9">CGMCC 4.7110</strain>
    </source>
</reference>
<dbReference type="PANTHER" id="PTHR34273:SF2">
    <property type="entry name" value="METHYLTHIORIBOSE KINASE"/>
    <property type="match status" value="1"/>
</dbReference>
<keyword evidence="7" id="KW-0067">ATP-binding</keyword>
<dbReference type="GO" id="GO:0046522">
    <property type="term" value="F:S-methyl-5-thioribose kinase activity"/>
    <property type="evidence" value="ECO:0007669"/>
    <property type="project" value="UniProtKB-EC"/>
</dbReference>
<evidence type="ECO:0000256" key="3">
    <source>
        <dbReference type="ARBA" id="ARBA00012128"/>
    </source>
</evidence>
<comment type="similarity">
    <text evidence="1">Belongs to the methylthioribose kinase family.</text>
</comment>
<dbReference type="PANTHER" id="PTHR34273">
    <property type="entry name" value="METHYLTHIORIBOSE KINASE"/>
    <property type="match status" value="1"/>
</dbReference>
<dbReference type="GO" id="GO:0009086">
    <property type="term" value="P:methionine biosynthetic process"/>
    <property type="evidence" value="ECO:0007669"/>
    <property type="project" value="InterPro"/>
</dbReference>
<feature type="domain" description="Aminoglycoside phosphotransferase" evidence="8">
    <location>
        <begin position="29"/>
        <end position="289"/>
    </location>
</feature>
<dbReference type="InterPro" id="IPR002575">
    <property type="entry name" value="Aminoglycoside_PTrfase"/>
</dbReference>
<evidence type="ECO:0000256" key="4">
    <source>
        <dbReference type="ARBA" id="ARBA00022679"/>
    </source>
</evidence>